<evidence type="ECO:0000259" key="1">
    <source>
        <dbReference type="Pfam" id="PF26390"/>
    </source>
</evidence>
<dbReference type="Pfam" id="PF26390">
    <property type="entry name" value="MamS_MamX"/>
    <property type="match status" value="1"/>
</dbReference>
<name>A0A2T0MIB1_9FLAO</name>
<dbReference type="EMBL" id="PVYX01000001">
    <property type="protein sequence ID" value="PRX57246.1"/>
    <property type="molecule type" value="Genomic_DNA"/>
</dbReference>
<gene>
    <name evidence="2" type="ORF">CLV81_1249</name>
</gene>
<dbReference type="AlphaFoldDB" id="A0A2T0MIB1"/>
<dbReference type="InterPro" id="IPR058837">
    <property type="entry name" value="MamS_MamX_dom"/>
</dbReference>
<dbReference type="Proteomes" id="UP000237640">
    <property type="component" value="Unassembled WGS sequence"/>
</dbReference>
<dbReference type="OrthoDB" id="5455132at2"/>
<evidence type="ECO:0000313" key="3">
    <source>
        <dbReference type="Proteomes" id="UP000237640"/>
    </source>
</evidence>
<protein>
    <recommendedName>
        <fullName evidence="1">Magnetosome protein MamS/MamX domain-containing protein</fullName>
    </recommendedName>
</protein>
<accession>A0A2T0MIB1</accession>
<comment type="caution">
    <text evidence="2">The sequence shown here is derived from an EMBL/GenBank/DDBJ whole genome shotgun (WGS) entry which is preliminary data.</text>
</comment>
<reference evidence="2 3" key="1">
    <citation type="submission" date="2018-03" db="EMBL/GenBank/DDBJ databases">
        <title>Genomic Encyclopedia of Archaeal and Bacterial Type Strains, Phase II (KMG-II): from individual species to whole genera.</title>
        <authorList>
            <person name="Goeker M."/>
        </authorList>
    </citation>
    <scope>NUCLEOTIDE SEQUENCE [LARGE SCALE GENOMIC DNA]</scope>
    <source>
        <strain evidence="2 3">DSM 25027</strain>
    </source>
</reference>
<organism evidence="2 3">
    <name type="scientific">Flagellimonas meridianipacifica</name>
    <dbReference type="NCBI Taxonomy" id="1080225"/>
    <lineage>
        <taxon>Bacteria</taxon>
        <taxon>Pseudomonadati</taxon>
        <taxon>Bacteroidota</taxon>
        <taxon>Flavobacteriia</taxon>
        <taxon>Flavobacteriales</taxon>
        <taxon>Flavobacteriaceae</taxon>
        <taxon>Flagellimonas</taxon>
    </lineage>
</organism>
<keyword evidence="3" id="KW-1185">Reference proteome</keyword>
<feature type="domain" description="Magnetosome protein MamS/MamX" evidence="1">
    <location>
        <begin position="38"/>
        <end position="123"/>
    </location>
</feature>
<sequence length="144" mass="16709">MKKARLFVWFIAFGIGILSAQKNTSKLHLFETKFDINTVETVNGVIHTVETILTSDKDYCCIHLQLENNEDKVNIHVGPDWYLEEKRFELKRGDVLQVTGSRIIHERKELIIAMQIEKNGSILPLRDERGCPLWQECRKDSTPN</sequence>
<dbReference type="RefSeq" id="WP_106144150.1">
    <property type="nucleotide sequence ID" value="NZ_PVYX01000001.1"/>
</dbReference>
<proteinExistence type="predicted"/>
<evidence type="ECO:0000313" key="2">
    <source>
        <dbReference type="EMBL" id="PRX57246.1"/>
    </source>
</evidence>